<protein>
    <recommendedName>
        <fullName evidence="3">Lipoprotein</fullName>
    </recommendedName>
</protein>
<dbReference type="RefSeq" id="WP_090499852.1">
    <property type="nucleotide sequence ID" value="NZ_FOWX01000009.1"/>
</dbReference>
<keyword evidence="2" id="KW-1185">Reference proteome</keyword>
<proteinExistence type="predicted"/>
<dbReference type="OrthoDB" id="6935985at2"/>
<gene>
    <name evidence="1" type="ORF">SAMN05216190_10940</name>
</gene>
<reference evidence="2" key="1">
    <citation type="submission" date="2016-10" db="EMBL/GenBank/DDBJ databases">
        <authorList>
            <person name="Varghese N."/>
            <person name="Submissions S."/>
        </authorList>
    </citation>
    <scope>NUCLEOTIDE SEQUENCE [LARGE SCALE GENOMIC DNA]</scope>
    <source>
        <strain evidence="2">DSM 17834</strain>
    </source>
</reference>
<evidence type="ECO:0008006" key="3">
    <source>
        <dbReference type="Google" id="ProtNLM"/>
    </source>
</evidence>
<evidence type="ECO:0000313" key="1">
    <source>
        <dbReference type="EMBL" id="SFP35873.1"/>
    </source>
</evidence>
<dbReference type="PROSITE" id="PS51257">
    <property type="entry name" value="PROKAR_LIPOPROTEIN"/>
    <property type="match status" value="1"/>
</dbReference>
<accession>A0A1I5PP79</accession>
<name>A0A1I5PP79_9PSED</name>
<evidence type="ECO:0000313" key="2">
    <source>
        <dbReference type="Proteomes" id="UP000198784"/>
    </source>
</evidence>
<dbReference type="Proteomes" id="UP000198784">
    <property type="component" value="Unassembled WGS sequence"/>
</dbReference>
<dbReference type="EMBL" id="FOWX01000009">
    <property type="protein sequence ID" value="SFP35873.1"/>
    <property type="molecule type" value="Genomic_DNA"/>
</dbReference>
<organism evidence="1 2">
    <name type="scientific">Pseudomonas borbori</name>
    <dbReference type="NCBI Taxonomy" id="289003"/>
    <lineage>
        <taxon>Bacteria</taxon>
        <taxon>Pseudomonadati</taxon>
        <taxon>Pseudomonadota</taxon>
        <taxon>Gammaproteobacteria</taxon>
        <taxon>Pseudomonadales</taxon>
        <taxon>Pseudomonadaceae</taxon>
        <taxon>Pseudomonas</taxon>
    </lineage>
</organism>
<sequence>MRPLLAVLLGASLLGGCAGKPGDPSGTWINQAAIDAASEGGNLREALLAYGPNLEWHIQPQRRLAAYSNGFEQGEGQLLDEDEDRWRVDFYADYHESLSLSGDTLLQAASDTWPEQRFARPTTPAAVDAPLGRSFEQALYSAYLGGSWTIRQGLGAGGLVLFQPDGRVEGLPGTERYALCLAGDCAAMSGEFDSVWLQLGEQGQAWLFERNDHYLSIFAALNRAQSDEMPDYHKGELHWRLERTSR</sequence>
<dbReference type="AlphaFoldDB" id="A0A1I5PP79"/>
<dbReference type="STRING" id="289003.SAMN05216190_10940"/>